<accession>A0A2L2TCE1</accession>
<organism evidence="1 2">
    <name type="scientific">Fusarium venenatum</name>
    <dbReference type="NCBI Taxonomy" id="56646"/>
    <lineage>
        <taxon>Eukaryota</taxon>
        <taxon>Fungi</taxon>
        <taxon>Dikarya</taxon>
        <taxon>Ascomycota</taxon>
        <taxon>Pezizomycotina</taxon>
        <taxon>Sordariomycetes</taxon>
        <taxon>Hypocreomycetidae</taxon>
        <taxon>Hypocreales</taxon>
        <taxon>Nectriaceae</taxon>
        <taxon>Fusarium</taxon>
    </lineage>
</organism>
<evidence type="ECO:0000313" key="2">
    <source>
        <dbReference type="Proteomes" id="UP000245910"/>
    </source>
</evidence>
<proteinExistence type="predicted"/>
<dbReference type="EMBL" id="LN649230">
    <property type="protein sequence ID" value="CEI60646.1"/>
    <property type="molecule type" value="Genomic_DNA"/>
</dbReference>
<protein>
    <submittedName>
        <fullName evidence="1">Uncharacterized protein</fullName>
    </submittedName>
</protein>
<dbReference type="AlphaFoldDB" id="A0A2L2TCE1"/>
<sequence length="72" mass="8196">MKYENRAQTKQQELLVIAIAANDTYSPNLTLERTDDHQSCTKVFDMDKNGSLKVMGWTFVTKLYSAPFMSSS</sequence>
<name>A0A2L2TCE1_9HYPO</name>
<evidence type="ECO:0000313" key="1">
    <source>
        <dbReference type="EMBL" id="CEI60646.1"/>
    </source>
</evidence>
<dbReference type="Proteomes" id="UP000245910">
    <property type="component" value="Chromosome II"/>
</dbReference>
<reference evidence="2" key="1">
    <citation type="submission" date="2014-10" db="EMBL/GenBank/DDBJ databases">
        <authorList>
            <person name="King R."/>
        </authorList>
    </citation>
    <scope>NUCLEOTIDE SEQUENCE [LARGE SCALE GENOMIC DNA]</scope>
    <source>
        <strain evidence="2">A3/5</strain>
    </source>
</reference>
<keyword evidence="2" id="KW-1185">Reference proteome</keyword>